<proteinExistence type="predicted"/>
<dbReference type="RefSeq" id="XP_011298768.1">
    <property type="nucleotide sequence ID" value="XM_011300466.1"/>
</dbReference>
<dbReference type="Proteomes" id="UP000694866">
    <property type="component" value="Unplaced"/>
</dbReference>
<keyword evidence="2" id="KW-1185">Reference proteome</keyword>
<organism evidence="2 3">
    <name type="scientific">Fopius arisanus</name>
    <dbReference type="NCBI Taxonomy" id="64838"/>
    <lineage>
        <taxon>Eukaryota</taxon>
        <taxon>Metazoa</taxon>
        <taxon>Ecdysozoa</taxon>
        <taxon>Arthropoda</taxon>
        <taxon>Hexapoda</taxon>
        <taxon>Insecta</taxon>
        <taxon>Pterygota</taxon>
        <taxon>Neoptera</taxon>
        <taxon>Endopterygota</taxon>
        <taxon>Hymenoptera</taxon>
        <taxon>Apocrita</taxon>
        <taxon>Ichneumonoidea</taxon>
        <taxon>Braconidae</taxon>
        <taxon>Opiinae</taxon>
        <taxon>Fopius</taxon>
    </lineage>
</organism>
<gene>
    <name evidence="3" type="primary">LOC105263933</name>
</gene>
<dbReference type="KEGG" id="fas:105263933"/>
<reference evidence="3" key="1">
    <citation type="submission" date="2025-08" db="UniProtKB">
        <authorList>
            <consortium name="RefSeq"/>
        </authorList>
    </citation>
    <scope>IDENTIFICATION</scope>
    <source>
        <strain evidence="3">USDA-PBARC FA_bdor</strain>
        <tissue evidence="3">Whole organism</tissue>
    </source>
</reference>
<feature type="region of interest" description="Disordered" evidence="1">
    <location>
        <begin position="48"/>
        <end position="71"/>
    </location>
</feature>
<evidence type="ECO:0000313" key="3">
    <source>
        <dbReference type="RefSeq" id="XP_011298768.1"/>
    </source>
</evidence>
<dbReference type="AlphaFoldDB" id="A0A9R1SX57"/>
<accession>A0A9R1SX57</accession>
<dbReference type="GeneID" id="105263933"/>
<evidence type="ECO:0000313" key="2">
    <source>
        <dbReference type="Proteomes" id="UP000694866"/>
    </source>
</evidence>
<protein>
    <submittedName>
        <fullName evidence="3">Uncharacterized protein</fullName>
    </submittedName>
</protein>
<sequence length="93" mass="10486">MGSEGWDYEPLADLQTPGAATPASTPPNSQRVHTSRVCFEPENLEVTRRRSSSKLMATSLRRRSRSMSAWSDLSRCSFRLDERAQGKQLVRDS</sequence>
<evidence type="ECO:0000256" key="1">
    <source>
        <dbReference type="SAM" id="MobiDB-lite"/>
    </source>
</evidence>
<dbReference type="OrthoDB" id="6703982at2759"/>
<feature type="region of interest" description="Disordered" evidence="1">
    <location>
        <begin position="1"/>
        <end position="36"/>
    </location>
</feature>
<name>A0A9R1SX57_9HYME</name>
<feature type="compositionally biased region" description="Low complexity" evidence="1">
    <location>
        <begin position="16"/>
        <end position="27"/>
    </location>
</feature>